<reference evidence="4" key="2">
    <citation type="journal article" date="2017" name="Genome Biol. Evol.">
        <title>Comparative genomic analysis identifies a Campylobacter clade deficient in selenium metabolism.</title>
        <authorList>
            <person name="Miller W.G."/>
            <person name="Yee E."/>
            <person name="Lopes B.S."/>
            <person name="Chapman M.H."/>
            <person name="Huynh S."/>
            <person name="Bono J.L."/>
            <person name="Parker C.T."/>
            <person name="Strachan N.J.C."/>
            <person name="Forbes K.J."/>
        </authorList>
    </citation>
    <scope>NUCLEOTIDE SEQUENCE [LARGE SCALE GENOMIC DNA]</scope>
    <source>
        <strain evidence="4">NCTC 13004</strain>
    </source>
</reference>
<evidence type="ECO:0000259" key="2">
    <source>
        <dbReference type="PROSITE" id="PS50894"/>
    </source>
</evidence>
<name>A0A1X9SLW6_9BACT</name>
<gene>
    <name evidence="3" type="ORF">CLAN_0480</name>
</gene>
<dbReference type="EMBL" id="CP015578">
    <property type="protein sequence ID" value="ARQ97235.1"/>
    <property type="molecule type" value="Genomic_DNA"/>
</dbReference>
<dbReference type="Proteomes" id="UP000202031">
    <property type="component" value="Chromosome"/>
</dbReference>
<dbReference type="InterPro" id="IPR036641">
    <property type="entry name" value="HPT_dom_sf"/>
</dbReference>
<dbReference type="KEGG" id="clx:CLAN_0480"/>
<organism evidence="3 4">
    <name type="scientific">Campylobacter lanienae NCTC 13004</name>
    <dbReference type="NCBI Taxonomy" id="1031753"/>
    <lineage>
        <taxon>Bacteria</taxon>
        <taxon>Pseudomonadati</taxon>
        <taxon>Campylobacterota</taxon>
        <taxon>Epsilonproteobacteria</taxon>
        <taxon>Campylobacterales</taxon>
        <taxon>Campylobacteraceae</taxon>
        <taxon>Campylobacter</taxon>
    </lineage>
</organism>
<evidence type="ECO:0000313" key="3">
    <source>
        <dbReference type="EMBL" id="ARQ97235.1"/>
    </source>
</evidence>
<sequence length="138" mass="15870">MGLLKELEANYDLDTIEDYLTHFNMMNASLDKLIVNLNRDDKFQSNSLELNRIFHNIKTASQYLELSPIAKLSAIAEDITDRLKSNRTTGVKASNELIDWLLLVADQLQGYLDDIENDEIYLRILNPKIIAIPNEIFN</sequence>
<dbReference type="AlphaFoldDB" id="A0A1X9SLW6"/>
<dbReference type="GO" id="GO:0000160">
    <property type="term" value="P:phosphorelay signal transduction system"/>
    <property type="evidence" value="ECO:0007669"/>
    <property type="project" value="InterPro"/>
</dbReference>
<evidence type="ECO:0000256" key="1">
    <source>
        <dbReference type="PROSITE-ProRule" id="PRU00110"/>
    </source>
</evidence>
<dbReference type="GO" id="GO:0004672">
    <property type="term" value="F:protein kinase activity"/>
    <property type="evidence" value="ECO:0007669"/>
    <property type="project" value="UniProtKB-ARBA"/>
</dbReference>
<proteinExistence type="predicted"/>
<reference evidence="4" key="1">
    <citation type="journal article" date="2017" name="Genome Biol. Evol.">
        <title>Comparative Genomic Analysis Identifies a Campylobacter Clade Deficient in Selenium Metabolism.</title>
        <authorList>
            <person name="Miller W.G."/>
            <person name="Yee E."/>
            <person name="Lopes B.S."/>
            <person name="Chapman M.H."/>
            <person name="Huynh S."/>
            <person name="Bono J.L."/>
            <person name="Parker C.T."/>
            <person name="Strachan N.J.C."/>
            <person name="Forbes K.J."/>
        </authorList>
    </citation>
    <scope>NUCLEOTIDE SEQUENCE [LARGE SCALE GENOMIC DNA]</scope>
    <source>
        <strain evidence="4">NCTC 13004</strain>
    </source>
</reference>
<dbReference type="SUPFAM" id="SSF47226">
    <property type="entry name" value="Histidine-containing phosphotransfer domain, HPT domain"/>
    <property type="match status" value="1"/>
</dbReference>
<feature type="domain" description="HPt" evidence="2">
    <location>
        <begin position="11"/>
        <end position="115"/>
    </location>
</feature>
<protein>
    <recommendedName>
        <fullName evidence="2">HPt domain-containing protein</fullName>
    </recommendedName>
</protein>
<feature type="modified residue" description="Phosphohistidine" evidence="1">
    <location>
        <position position="55"/>
    </location>
</feature>
<dbReference type="InterPro" id="IPR008207">
    <property type="entry name" value="Sig_transdc_His_kin_Hpt_dom"/>
</dbReference>
<accession>A0A1X9SLW6</accession>
<dbReference type="Gene3D" id="1.20.120.160">
    <property type="entry name" value="HPT domain"/>
    <property type="match status" value="1"/>
</dbReference>
<keyword evidence="1" id="KW-0597">Phosphoprotein</keyword>
<evidence type="ECO:0000313" key="4">
    <source>
        <dbReference type="Proteomes" id="UP000202031"/>
    </source>
</evidence>
<dbReference type="PROSITE" id="PS50894">
    <property type="entry name" value="HPT"/>
    <property type="match status" value="1"/>
</dbReference>